<accession>A0A4Q2D0B3</accession>
<proteinExistence type="predicted"/>
<dbReference type="Proteomes" id="UP000290288">
    <property type="component" value="Unassembled WGS sequence"/>
</dbReference>
<dbReference type="OrthoDB" id="3258143at2759"/>
<dbReference type="EMBL" id="SDEE01001553">
    <property type="protein sequence ID" value="RXW11866.1"/>
    <property type="molecule type" value="Genomic_DNA"/>
</dbReference>
<organism evidence="1 2">
    <name type="scientific">Candolleomyces aberdarensis</name>
    <dbReference type="NCBI Taxonomy" id="2316362"/>
    <lineage>
        <taxon>Eukaryota</taxon>
        <taxon>Fungi</taxon>
        <taxon>Dikarya</taxon>
        <taxon>Basidiomycota</taxon>
        <taxon>Agaricomycotina</taxon>
        <taxon>Agaricomycetes</taxon>
        <taxon>Agaricomycetidae</taxon>
        <taxon>Agaricales</taxon>
        <taxon>Agaricineae</taxon>
        <taxon>Psathyrellaceae</taxon>
        <taxon>Candolleomyces</taxon>
    </lineage>
</organism>
<sequence>MLKGCEHLIIFTDWMAAARRSVDLSVHSGQAHSLAVCKALSKWFSRGGDHSLEFIGTPSKLEWGIYHQAHVVLRSLPPILAGRRPATLLDSVRKHVAQTALDSWATRFQDEKYRGSQFLIMHKMKGNIIVPTYANGGSWLNSVGEDTRLCTCMCRAILNHAPIGKYYC</sequence>
<gene>
    <name evidence="1" type="ORF">EST38_g13991</name>
</gene>
<comment type="caution">
    <text evidence="1">The sequence shown here is derived from an EMBL/GenBank/DDBJ whole genome shotgun (WGS) entry which is preliminary data.</text>
</comment>
<dbReference type="AlphaFoldDB" id="A0A4Q2D0B3"/>
<evidence type="ECO:0000313" key="2">
    <source>
        <dbReference type="Proteomes" id="UP000290288"/>
    </source>
</evidence>
<name>A0A4Q2D0B3_9AGAR</name>
<protein>
    <submittedName>
        <fullName evidence="1">Uncharacterized protein</fullName>
    </submittedName>
</protein>
<reference evidence="1 2" key="1">
    <citation type="submission" date="2019-01" db="EMBL/GenBank/DDBJ databases">
        <title>Draft genome sequence of Psathyrella aberdarensis IHI B618.</title>
        <authorList>
            <person name="Buettner E."/>
            <person name="Kellner H."/>
        </authorList>
    </citation>
    <scope>NUCLEOTIDE SEQUENCE [LARGE SCALE GENOMIC DNA]</scope>
    <source>
        <strain evidence="1 2">IHI B618</strain>
    </source>
</reference>
<keyword evidence="2" id="KW-1185">Reference proteome</keyword>
<evidence type="ECO:0000313" key="1">
    <source>
        <dbReference type="EMBL" id="RXW11866.1"/>
    </source>
</evidence>